<evidence type="ECO:0000313" key="10">
    <source>
        <dbReference type="Proteomes" id="UP000486351"/>
    </source>
</evidence>
<dbReference type="Proteomes" id="UP000440732">
    <property type="component" value="Unassembled WGS sequence"/>
</dbReference>
<organism evidence="1 8">
    <name type="scientific">Phytophthora fragariae</name>
    <dbReference type="NCBI Taxonomy" id="53985"/>
    <lineage>
        <taxon>Eukaryota</taxon>
        <taxon>Sar</taxon>
        <taxon>Stramenopiles</taxon>
        <taxon>Oomycota</taxon>
        <taxon>Peronosporomycetes</taxon>
        <taxon>Peronosporales</taxon>
        <taxon>Peronosporaceae</taxon>
        <taxon>Phytophthora</taxon>
    </lineage>
</organism>
<evidence type="ECO:0000313" key="7">
    <source>
        <dbReference type="Proteomes" id="UP000440732"/>
    </source>
</evidence>
<dbReference type="EMBL" id="QXFW01000095">
    <property type="protein sequence ID" value="KAE9025524.1"/>
    <property type="molecule type" value="Genomic_DNA"/>
</dbReference>
<evidence type="ECO:0000313" key="1">
    <source>
        <dbReference type="EMBL" id="KAE9025524.1"/>
    </source>
</evidence>
<comment type="caution">
    <text evidence="1">The sequence shown here is derived from an EMBL/GenBank/DDBJ whole genome shotgun (WGS) entry which is preliminary data.</text>
</comment>
<evidence type="ECO:0000313" key="8">
    <source>
        <dbReference type="Proteomes" id="UP000460718"/>
    </source>
</evidence>
<sequence length="95" mass="10449">MAGQDLGEDNYAVEQEPDLIVQTLTADLETLKQNIMQKEGQGEGAAEREEDAADGEEAVSCCHRRVRSRKLVVLMLSESCTCKVNLCPGGQNIYF</sequence>
<evidence type="ECO:0000313" key="5">
    <source>
        <dbReference type="EMBL" id="KAE9259766.1"/>
    </source>
</evidence>
<reference evidence="8 9" key="1">
    <citation type="submission" date="2018-09" db="EMBL/GenBank/DDBJ databases">
        <title>Genomic investigation of the strawberry pathogen Phytophthora fragariae indicates pathogenicity is determined by transcriptional variation in three key races.</title>
        <authorList>
            <person name="Adams T.M."/>
            <person name="Armitage A.D."/>
            <person name="Sobczyk M.K."/>
            <person name="Bates H.J."/>
            <person name="Dunwell J.M."/>
            <person name="Nellist C.F."/>
            <person name="Harrison R.J."/>
        </authorList>
    </citation>
    <scope>NUCLEOTIDE SEQUENCE [LARGE SCALE GENOMIC DNA]</scope>
    <source>
        <strain evidence="4 6">A4</strain>
        <strain evidence="3 9">BC-23</strain>
        <strain evidence="2 7">NOV-5</strain>
        <strain evidence="5 10">NOV-77</strain>
        <strain evidence="1 8">SCRP245</strain>
    </source>
</reference>
<name>A0A6A3MAM6_9STRA</name>
<dbReference type="Proteomes" id="UP000486351">
    <property type="component" value="Unassembled WGS sequence"/>
</dbReference>
<dbReference type="Proteomes" id="UP000437068">
    <property type="component" value="Unassembled WGS sequence"/>
</dbReference>
<evidence type="ECO:0000313" key="9">
    <source>
        <dbReference type="Proteomes" id="UP000476176"/>
    </source>
</evidence>
<dbReference type="EMBL" id="QXGE01012039">
    <property type="protein sequence ID" value="KAE9257724.1"/>
    <property type="molecule type" value="Genomic_DNA"/>
</dbReference>
<evidence type="ECO:0000313" key="3">
    <source>
        <dbReference type="EMBL" id="KAE9162793.1"/>
    </source>
</evidence>
<dbReference type="Proteomes" id="UP000476176">
    <property type="component" value="Unassembled WGS sequence"/>
</dbReference>
<dbReference type="AlphaFoldDB" id="A0A6A3MAM6"/>
<evidence type="ECO:0000313" key="6">
    <source>
        <dbReference type="Proteomes" id="UP000437068"/>
    </source>
</evidence>
<gene>
    <name evidence="4" type="ORF">PF001_g33340</name>
    <name evidence="3" type="ORF">PF004_g30369</name>
    <name evidence="2" type="ORF">PF006_g33409</name>
    <name evidence="5" type="ORF">PF008_g33285</name>
    <name evidence="1" type="ORF">PF011_g2975</name>
</gene>
<evidence type="ECO:0000313" key="4">
    <source>
        <dbReference type="EMBL" id="KAE9257724.1"/>
    </source>
</evidence>
<proteinExistence type="predicted"/>
<protein>
    <submittedName>
        <fullName evidence="1">Uncharacterized protein</fullName>
    </submittedName>
</protein>
<dbReference type="EMBL" id="QXGA01012160">
    <property type="protein sequence ID" value="KAE9053892.1"/>
    <property type="molecule type" value="Genomic_DNA"/>
</dbReference>
<accession>A0A6A3MAM6</accession>
<dbReference type="EMBL" id="QXGC01006296">
    <property type="protein sequence ID" value="KAE9162793.1"/>
    <property type="molecule type" value="Genomic_DNA"/>
</dbReference>
<dbReference type="Proteomes" id="UP000460718">
    <property type="component" value="Unassembled WGS sequence"/>
</dbReference>
<evidence type="ECO:0000313" key="2">
    <source>
        <dbReference type="EMBL" id="KAE9053892.1"/>
    </source>
</evidence>
<dbReference type="EMBL" id="QXFY01011848">
    <property type="protein sequence ID" value="KAE9259766.1"/>
    <property type="molecule type" value="Genomic_DNA"/>
</dbReference>